<organism evidence="4 5">
    <name type="scientific">Ectopseudomonas oleovorans</name>
    <name type="common">Pseudomonas oleovorans</name>
    <dbReference type="NCBI Taxonomy" id="301"/>
    <lineage>
        <taxon>Bacteria</taxon>
        <taxon>Pseudomonadati</taxon>
        <taxon>Pseudomonadota</taxon>
        <taxon>Gammaproteobacteria</taxon>
        <taxon>Pseudomonadales</taxon>
        <taxon>Pseudomonadaceae</taxon>
        <taxon>Ectopseudomonas</taxon>
    </lineage>
</organism>
<name>A0A061D4U1_ECTOL</name>
<keyword evidence="1" id="KW-1133">Transmembrane helix</keyword>
<evidence type="ECO:0000256" key="1">
    <source>
        <dbReference type="SAM" id="Phobius"/>
    </source>
</evidence>
<sequence length="80" mass="9272">MGLFRLLFWIAIIFAAIWVWRRYISAPKRPSQAQREDEPAPMVRCAHCGVHIPKAQALSQDQQWYCSQAHLEQGPHTGDR</sequence>
<evidence type="ECO:0000313" key="4">
    <source>
        <dbReference type="EMBL" id="SUD52183.1"/>
    </source>
</evidence>
<dbReference type="Proteomes" id="UP000255303">
    <property type="component" value="Unassembled WGS sequence"/>
</dbReference>
<protein>
    <submittedName>
        <fullName evidence="4">MYND finger</fullName>
    </submittedName>
    <submittedName>
        <fullName evidence="2">PP0621 family protein</fullName>
    </submittedName>
</protein>
<dbReference type="NCBIfam" id="NF041023">
    <property type="entry name" value="PP0621_fam"/>
    <property type="match status" value="1"/>
</dbReference>
<feature type="transmembrane region" description="Helical" evidence="1">
    <location>
        <begin position="6"/>
        <end position="24"/>
    </location>
</feature>
<dbReference type="AlphaFoldDB" id="A0A061D4U1"/>
<dbReference type="Proteomes" id="UP001161697">
    <property type="component" value="Unassembled WGS sequence"/>
</dbReference>
<reference evidence="4 5" key="1">
    <citation type="submission" date="2018-06" db="EMBL/GenBank/DDBJ databases">
        <authorList>
            <consortium name="Pathogen Informatics"/>
            <person name="Doyle S."/>
        </authorList>
    </citation>
    <scope>NUCLEOTIDE SEQUENCE [LARGE SCALE GENOMIC DNA]</scope>
    <source>
        <strain evidence="4 5">NCTC10692</strain>
    </source>
</reference>
<reference evidence="2" key="2">
    <citation type="submission" date="2022-09" db="EMBL/GenBank/DDBJ databases">
        <title>Intensive care unit water sources are persistently colonized with multi-drug resistant bacteria and are the site of extensive horizontal gene transfer of antibiotic resistance genes.</title>
        <authorList>
            <person name="Diorio-Toth L."/>
        </authorList>
    </citation>
    <scope>NUCLEOTIDE SEQUENCE</scope>
    <source>
        <strain evidence="3">GD03704</strain>
        <strain evidence="2">GD04000</strain>
    </source>
</reference>
<keyword evidence="1" id="KW-0812">Transmembrane</keyword>
<dbReference type="Proteomes" id="UP001159292">
    <property type="component" value="Unassembled WGS sequence"/>
</dbReference>
<dbReference type="EMBL" id="JAOEET010000048">
    <property type="protein sequence ID" value="MDH0568790.1"/>
    <property type="molecule type" value="Genomic_DNA"/>
</dbReference>
<evidence type="ECO:0000313" key="5">
    <source>
        <dbReference type="Proteomes" id="UP000255303"/>
    </source>
</evidence>
<dbReference type="GeneID" id="300417400"/>
<accession>A0A379JW09</accession>
<accession>A0A061D4U1</accession>
<dbReference type="RefSeq" id="WP_003459426.1">
    <property type="nucleotide sequence ID" value="NZ_CAURUH010000177.1"/>
</dbReference>
<evidence type="ECO:0000313" key="3">
    <source>
        <dbReference type="EMBL" id="MDH1340107.1"/>
    </source>
</evidence>
<dbReference type="InterPro" id="IPR049708">
    <property type="entry name" value="PP0621-like"/>
</dbReference>
<proteinExistence type="predicted"/>
<dbReference type="EMBL" id="JAOCJE010000001">
    <property type="protein sequence ID" value="MDH1340107.1"/>
    <property type="molecule type" value="Genomic_DNA"/>
</dbReference>
<keyword evidence="1" id="KW-0472">Membrane</keyword>
<evidence type="ECO:0000313" key="2">
    <source>
        <dbReference type="EMBL" id="MDH0568790.1"/>
    </source>
</evidence>
<gene>
    <name evidence="3" type="ORF">N5J11_12840</name>
    <name evidence="2" type="ORF">N7671_16540</name>
    <name evidence="4" type="ORF">NCTC10692_02655</name>
</gene>
<dbReference type="EMBL" id="UGUV01000002">
    <property type="protein sequence ID" value="SUD52183.1"/>
    <property type="molecule type" value="Genomic_DNA"/>
</dbReference>